<gene>
    <name evidence="1" type="ORF">ACFO8M_09670</name>
</gene>
<name>A0ABV7Q0H3_9ACTN</name>
<reference evidence="2" key="1">
    <citation type="journal article" date="2019" name="Int. J. Syst. Evol. Microbiol.">
        <title>The Global Catalogue of Microorganisms (GCM) 10K type strain sequencing project: providing services to taxonomists for standard genome sequencing and annotation.</title>
        <authorList>
            <consortium name="The Broad Institute Genomics Platform"/>
            <consortium name="The Broad Institute Genome Sequencing Center for Infectious Disease"/>
            <person name="Wu L."/>
            <person name="Ma J."/>
        </authorList>
    </citation>
    <scope>NUCLEOTIDE SEQUENCE [LARGE SCALE GENOMIC DNA]</scope>
    <source>
        <strain evidence="2">CGMCC 4.7396</strain>
    </source>
</reference>
<dbReference type="Proteomes" id="UP001595712">
    <property type="component" value="Unassembled WGS sequence"/>
</dbReference>
<protein>
    <submittedName>
        <fullName evidence="1">RloB family protein</fullName>
    </submittedName>
</protein>
<organism evidence="1 2">
    <name type="scientific">Glycomyces rhizosphaerae</name>
    <dbReference type="NCBI Taxonomy" id="2054422"/>
    <lineage>
        <taxon>Bacteria</taxon>
        <taxon>Bacillati</taxon>
        <taxon>Actinomycetota</taxon>
        <taxon>Actinomycetes</taxon>
        <taxon>Glycomycetales</taxon>
        <taxon>Glycomycetaceae</taxon>
        <taxon>Glycomyces</taxon>
    </lineage>
</organism>
<dbReference type="Pfam" id="PF13707">
    <property type="entry name" value="RloB"/>
    <property type="match status" value="1"/>
</dbReference>
<dbReference type="InterPro" id="IPR025591">
    <property type="entry name" value="RloB"/>
</dbReference>
<accession>A0ABV7Q0H3</accession>
<sequence>MATAGKLIQLAVSCPCFELWLLLHFEDCGSELNQKDARRRPQKHLPDYDKSALRCEDFHPHQTDAIKRAKKLEAGHRETHLNPSTGVWRLVERLSGAGPQP</sequence>
<keyword evidence="2" id="KW-1185">Reference proteome</keyword>
<comment type="caution">
    <text evidence="1">The sequence shown here is derived from an EMBL/GenBank/DDBJ whole genome shotgun (WGS) entry which is preliminary data.</text>
</comment>
<evidence type="ECO:0000313" key="2">
    <source>
        <dbReference type="Proteomes" id="UP001595712"/>
    </source>
</evidence>
<dbReference type="RefSeq" id="WP_387976312.1">
    <property type="nucleotide sequence ID" value="NZ_JBHRWO010000010.1"/>
</dbReference>
<proteinExistence type="predicted"/>
<dbReference type="EMBL" id="JBHRWO010000010">
    <property type="protein sequence ID" value="MFC3492753.1"/>
    <property type="molecule type" value="Genomic_DNA"/>
</dbReference>
<evidence type="ECO:0000313" key="1">
    <source>
        <dbReference type="EMBL" id="MFC3492753.1"/>
    </source>
</evidence>